<dbReference type="InterPro" id="IPR001765">
    <property type="entry name" value="Carbonic_anhydrase"/>
</dbReference>
<dbReference type="EMBL" id="ML145212">
    <property type="protein sequence ID" value="TBU53512.1"/>
    <property type="molecule type" value="Genomic_DNA"/>
</dbReference>
<dbReference type="PANTHER" id="PTHR11002">
    <property type="entry name" value="CARBONIC ANHYDRASE"/>
    <property type="match status" value="1"/>
</dbReference>
<keyword evidence="10" id="KW-1185">Reference proteome</keyword>
<evidence type="ECO:0000256" key="8">
    <source>
        <dbReference type="RuleBase" id="RU003956"/>
    </source>
</evidence>
<dbReference type="SUPFAM" id="SSF53056">
    <property type="entry name" value="beta-carbonic anhydrase, cab"/>
    <property type="match status" value="1"/>
</dbReference>
<proteinExistence type="inferred from homology"/>
<evidence type="ECO:0000256" key="2">
    <source>
        <dbReference type="ARBA" id="ARBA00012925"/>
    </source>
</evidence>
<reference evidence="9 10" key="1">
    <citation type="submission" date="2019-01" db="EMBL/GenBank/DDBJ databases">
        <title>Draft genome sequences of three monokaryotic isolates of the white-rot basidiomycete fungus Dichomitus squalens.</title>
        <authorList>
            <consortium name="DOE Joint Genome Institute"/>
            <person name="Lopez S.C."/>
            <person name="Andreopoulos B."/>
            <person name="Pangilinan J."/>
            <person name="Lipzen A."/>
            <person name="Riley R."/>
            <person name="Ahrendt S."/>
            <person name="Ng V."/>
            <person name="Barry K."/>
            <person name="Daum C."/>
            <person name="Grigoriev I.V."/>
            <person name="Hilden K.S."/>
            <person name="Makela M.R."/>
            <person name="de Vries R.P."/>
        </authorList>
    </citation>
    <scope>NUCLEOTIDE SEQUENCE [LARGE SCALE GENOMIC DNA]</scope>
    <source>
        <strain evidence="9 10">CBS 464.89</strain>
    </source>
</reference>
<dbReference type="STRING" id="114155.A0A4Q9NW18"/>
<dbReference type="EC" id="4.2.1.1" evidence="2 8"/>
<comment type="function">
    <text evidence="8">Reversible hydration of carbon dioxide.</text>
</comment>
<evidence type="ECO:0000256" key="7">
    <source>
        <dbReference type="PIRSR" id="PIRSR601765-1"/>
    </source>
</evidence>
<evidence type="ECO:0000313" key="10">
    <source>
        <dbReference type="Proteomes" id="UP000292082"/>
    </source>
</evidence>
<dbReference type="SMART" id="SM00947">
    <property type="entry name" value="Pro_CA"/>
    <property type="match status" value="1"/>
</dbReference>
<dbReference type="GO" id="GO:0034599">
    <property type="term" value="P:cellular response to oxidative stress"/>
    <property type="evidence" value="ECO:0007669"/>
    <property type="project" value="TreeGrafter"/>
</dbReference>
<dbReference type="PANTHER" id="PTHR11002:SF76">
    <property type="entry name" value="CARBONIC ANHYDRASE"/>
    <property type="match status" value="1"/>
</dbReference>
<keyword evidence="3 7" id="KW-0479">Metal-binding</keyword>
<dbReference type="GO" id="GO:0008270">
    <property type="term" value="F:zinc ion binding"/>
    <property type="evidence" value="ECO:0007669"/>
    <property type="project" value="UniProtKB-UniRule"/>
</dbReference>
<gene>
    <name evidence="9" type="ORF">BD310DRAFT_1042370</name>
</gene>
<sequence length="215" mass="23509">MATTVLNSTESPSYPEPTPIVLTKLLDQNEKWAEAHSELFPMGPQTPKVLWFGCADSRVPESVITDSIPGVIFTQRNIANQFHPEDDSAVSVLAYAVEHVKVEHIIVVGHTDCGGVKASADTAATQSPPFSRATALERWLATLTEFAWSVGPGSDITELVEANVRLQVVNVLSSEVLEHEWKLRDVHVHGWVYDLATGKLRDLGISAGRKGPVQY</sequence>
<name>A0A4Q9NW18_9APHY</name>
<feature type="binding site" evidence="7">
    <location>
        <position position="56"/>
    </location>
    <ligand>
        <name>Zn(2+)</name>
        <dbReference type="ChEBI" id="CHEBI:29105"/>
    </ligand>
</feature>
<accession>A0A4Q9NW18</accession>
<evidence type="ECO:0000256" key="3">
    <source>
        <dbReference type="ARBA" id="ARBA00022723"/>
    </source>
</evidence>
<protein>
    <recommendedName>
        <fullName evidence="2 8">Carbonic anhydrase</fullName>
        <ecNumber evidence="2 8">4.2.1.1</ecNumber>
    </recommendedName>
    <alternativeName>
        <fullName evidence="8">Carbonate dehydratase</fullName>
    </alternativeName>
</protein>
<comment type="similarity">
    <text evidence="1 8">Belongs to the beta-class carbonic anhydrase family.</text>
</comment>
<dbReference type="GO" id="GO:0004089">
    <property type="term" value="F:carbonate dehydratase activity"/>
    <property type="evidence" value="ECO:0007669"/>
    <property type="project" value="UniProtKB-UniRule"/>
</dbReference>
<evidence type="ECO:0000256" key="1">
    <source>
        <dbReference type="ARBA" id="ARBA00006217"/>
    </source>
</evidence>
<organism evidence="9 10">
    <name type="scientific">Dichomitus squalens</name>
    <dbReference type="NCBI Taxonomy" id="114155"/>
    <lineage>
        <taxon>Eukaryota</taxon>
        <taxon>Fungi</taxon>
        <taxon>Dikarya</taxon>
        <taxon>Basidiomycota</taxon>
        <taxon>Agaricomycotina</taxon>
        <taxon>Agaricomycetes</taxon>
        <taxon>Polyporales</taxon>
        <taxon>Polyporaceae</taxon>
        <taxon>Dichomitus</taxon>
    </lineage>
</organism>
<comment type="catalytic activity">
    <reaction evidence="6 8">
        <text>hydrogencarbonate + H(+) = CO2 + H2O</text>
        <dbReference type="Rhea" id="RHEA:10748"/>
        <dbReference type="ChEBI" id="CHEBI:15377"/>
        <dbReference type="ChEBI" id="CHEBI:15378"/>
        <dbReference type="ChEBI" id="CHEBI:16526"/>
        <dbReference type="ChEBI" id="CHEBI:17544"/>
        <dbReference type="EC" id="4.2.1.1"/>
    </reaction>
</comment>
<evidence type="ECO:0000256" key="6">
    <source>
        <dbReference type="ARBA" id="ARBA00048348"/>
    </source>
</evidence>
<dbReference type="InterPro" id="IPR036874">
    <property type="entry name" value="Carbonic_anhydrase_sf"/>
</dbReference>
<feature type="binding site" evidence="7">
    <location>
        <position position="110"/>
    </location>
    <ligand>
        <name>Zn(2+)</name>
        <dbReference type="ChEBI" id="CHEBI:29105"/>
    </ligand>
</feature>
<keyword evidence="5 8" id="KW-0456">Lyase</keyword>
<dbReference type="Proteomes" id="UP000292082">
    <property type="component" value="Unassembled WGS sequence"/>
</dbReference>
<evidence type="ECO:0000256" key="5">
    <source>
        <dbReference type="ARBA" id="ARBA00023239"/>
    </source>
</evidence>
<dbReference type="GO" id="GO:0071244">
    <property type="term" value="P:cellular response to carbon dioxide"/>
    <property type="evidence" value="ECO:0007669"/>
    <property type="project" value="TreeGrafter"/>
</dbReference>
<dbReference type="Pfam" id="PF00484">
    <property type="entry name" value="Pro_CA"/>
    <property type="match status" value="1"/>
</dbReference>
<comment type="cofactor">
    <cofactor evidence="7">
        <name>Zn(2+)</name>
        <dbReference type="ChEBI" id="CHEBI:29105"/>
    </cofactor>
    <text evidence="7">Binds 1 zinc ion per subunit.</text>
</comment>
<dbReference type="Gene3D" id="3.40.1050.10">
    <property type="entry name" value="Carbonic anhydrase"/>
    <property type="match status" value="1"/>
</dbReference>
<feature type="binding site" evidence="7">
    <location>
        <position position="113"/>
    </location>
    <ligand>
        <name>Zn(2+)</name>
        <dbReference type="ChEBI" id="CHEBI:29105"/>
    </ligand>
</feature>
<keyword evidence="4 7" id="KW-0862">Zinc</keyword>
<evidence type="ECO:0000313" key="9">
    <source>
        <dbReference type="EMBL" id="TBU53512.1"/>
    </source>
</evidence>
<feature type="binding site" evidence="7">
    <location>
        <position position="54"/>
    </location>
    <ligand>
        <name>Zn(2+)</name>
        <dbReference type="ChEBI" id="CHEBI:29105"/>
    </ligand>
</feature>
<dbReference type="AlphaFoldDB" id="A0A4Q9NW18"/>
<evidence type="ECO:0000256" key="4">
    <source>
        <dbReference type="ARBA" id="ARBA00022833"/>
    </source>
</evidence>